<dbReference type="AlphaFoldDB" id="A0AAD9UA33"/>
<name>A0AAD9UA33_9ROSI</name>
<comment type="caution">
    <text evidence="1">The sequence shown here is derived from an EMBL/GenBank/DDBJ whole genome shotgun (WGS) entry which is preliminary data.</text>
</comment>
<proteinExistence type="predicted"/>
<keyword evidence="2" id="KW-1185">Reference proteome</keyword>
<sequence>MDGVDEHRDACQKQLLRLVRKAVVRPFLCVADDLGKYFAIIEAVDPRKEKVAIMEEGLSEWFSVVKQLDLMVLIDKYDDQNVEEDIVVDE</sequence>
<organism evidence="1 2">
    <name type="scientific">Dipteronia dyeriana</name>
    <dbReference type="NCBI Taxonomy" id="168575"/>
    <lineage>
        <taxon>Eukaryota</taxon>
        <taxon>Viridiplantae</taxon>
        <taxon>Streptophyta</taxon>
        <taxon>Embryophyta</taxon>
        <taxon>Tracheophyta</taxon>
        <taxon>Spermatophyta</taxon>
        <taxon>Magnoliopsida</taxon>
        <taxon>eudicotyledons</taxon>
        <taxon>Gunneridae</taxon>
        <taxon>Pentapetalae</taxon>
        <taxon>rosids</taxon>
        <taxon>malvids</taxon>
        <taxon>Sapindales</taxon>
        <taxon>Sapindaceae</taxon>
        <taxon>Hippocastanoideae</taxon>
        <taxon>Acereae</taxon>
        <taxon>Dipteronia</taxon>
    </lineage>
</organism>
<protein>
    <submittedName>
        <fullName evidence="1">Uncharacterized protein</fullName>
    </submittedName>
</protein>
<gene>
    <name evidence="1" type="ORF">Ddye_017895</name>
</gene>
<evidence type="ECO:0000313" key="1">
    <source>
        <dbReference type="EMBL" id="KAK2650406.1"/>
    </source>
</evidence>
<dbReference type="Proteomes" id="UP001280121">
    <property type="component" value="Unassembled WGS sequence"/>
</dbReference>
<reference evidence="1" key="1">
    <citation type="journal article" date="2023" name="Plant J.">
        <title>Genome sequences and population genomics provide insights into the demographic history, inbreeding, and mutation load of two 'living fossil' tree species of Dipteronia.</title>
        <authorList>
            <person name="Feng Y."/>
            <person name="Comes H.P."/>
            <person name="Chen J."/>
            <person name="Zhu S."/>
            <person name="Lu R."/>
            <person name="Zhang X."/>
            <person name="Li P."/>
            <person name="Qiu J."/>
            <person name="Olsen K.M."/>
            <person name="Qiu Y."/>
        </authorList>
    </citation>
    <scope>NUCLEOTIDE SEQUENCE</scope>
    <source>
        <strain evidence="1">KIB01</strain>
    </source>
</reference>
<dbReference type="EMBL" id="JANJYI010000005">
    <property type="protein sequence ID" value="KAK2650406.1"/>
    <property type="molecule type" value="Genomic_DNA"/>
</dbReference>
<accession>A0AAD9UA33</accession>
<evidence type="ECO:0000313" key="2">
    <source>
        <dbReference type="Proteomes" id="UP001280121"/>
    </source>
</evidence>